<reference evidence="2 3" key="1">
    <citation type="journal article" date="2015" name="Nature">
        <title>rRNA introns, odd ribosomes, and small enigmatic genomes across a large radiation of phyla.</title>
        <authorList>
            <person name="Brown C.T."/>
            <person name="Hug L.A."/>
            <person name="Thomas B.C."/>
            <person name="Sharon I."/>
            <person name="Castelle C.J."/>
            <person name="Singh A."/>
            <person name="Wilkins M.J."/>
            <person name="Williams K.H."/>
            <person name="Banfield J.F."/>
        </authorList>
    </citation>
    <scope>NUCLEOTIDE SEQUENCE [LARGE SCALE GENOMIC DNA]</scope>
</reference>
<gene>
    <name evidence="2" type="ORF">UT30_C0006G0003</name>
</gene>
<organism evidence="2 3">
    <name type="scientific">Candidatus Uhrbacteria bacterium GW2011_GWF2_39_13</name>
    <dbReference type="NCBI Taxonomy" id="1618995"/>
    <lineage>
        <taxon>Bacteria</taxon>
        <taxon>Candidatus Uhriibacteriota</taxon>
    </lineage>
</organism>
<sequence length="404" mass="47012">MQKKSEYRSESEFEQEKEKEKTEPRILDLWNEWRKKAPIIESKHLPTIEELALQEGVEISSFEEHIFKRINTWIKQLETKDQYTDDEDVAFAEMLYVLYRRGNASSLEEFLTRYCPDASEYAQSMISKVCQYMSEMLVNTRRVIKVGTWHPHWKAIDGRRKVYEGDGTWVVMPHSEGWYDSESGYEFVDASVLQEILVLLESGYQRPDYSHATGSAALPGIAQQKAILSMKESLQRDQKIKTGEYVTKTNKSYGRLKKDRGCLVILDSVYVDLGSPRFGYNTLNWFDEYFVTFGIDKARQEAFLQTTDFRYNKYTEEDEGDLSYDYGSEGYLIGHIVPLESVTVVYGLKKHENELKEWMTQHCPHASFISLEASQVLSNYGRAVNSIALQEEVDPKEIWKTLLQ</sequence>
<dbReference type="EMBL" id="LBWG01000006">
    <property type="protein sequence ID" value="KKR04509.1"/>
    <property type="molecule type" value="Genomic_DNA"/>
</dbReference>
<feature type="region of interest" description="Disordered" evidence="1">
    <location>
        <begin position="1"/>
        <end position="23"/>
    </location>
</feature>
<dbReference type="AlphaFoldDB" id="A0A0G0MKD7"/>
<evidence type="ECO:0000313" key="3">
    <source>
        <dbReference type="Proteomes" id="UP000033935"/>
    </source>
</evidence>
<evidence type="ECO:0000313" key="2">
    <source>
        <dbReference type="EMBL" id="KKR04509.1"/>
    </source>
</evidence>
<protein>
    <submittedName>
        <fullName evidence="2">Uncharacterized protein</fullName>
    </submittedName>
</protein>
<accession>A0A0G0MKD7</accession>
<proteinExistence type="predicted"/>
<name>A0A0G0MKD7_9BACT</name>
<comment type="caution">
    <text evidence="2">The sequence shown here is derived from an EMBL/GenBank/DDBJ whole genome shotgun (WGS) entry which is preliminary data.</text>
</comment>
<dbReference type="Proteomes" id="UP000033935">
    <property type="component" value="Unassembled WGS sequence"/>
</dbReference>
<evidence type="ECO:0000256" key="1">
    <source>
        <dbReference type="SAM" id="MobiDB-lite"/>
    </source>
</evidence>